<gene>
    <name evidence="1" type="ORF">H9725_04460</name>
</gene>
<name>A0A9D2FET1_9FIRM</name>
<evidence type="ECO:0000313" key="2">
    <source>
        <dbReference type="Proteomes" id="UP000824065"/>
    </source>
</evidence>
<dbReference type="EMBL" id="DXBJ01000029">
    <property type="protein sequence ID" value="HIZ57820.1"/>
    <property type="molecule type" value="Genomic_DNA"/>
</dbReference>
<evidence type="ECO:0000313" key="1">
    <source>
        <dbReference type="EMBL" id="HIZ57820.1"/>
    </source>
</evidence>
<comment type="caution">
    <text evidence="1">The sequence shown here is derived from an EMBL/GenBank/DDBJ whole genome shotgun (WGS) entry which is preliminary data.</text>
</comment>
<proteinExistence type="predicted"/>
<reference evidence="1" key="1">
    <citation type="journal article" date="2021" name="PeerJ">
        <title>Extensive microbial diversity within the chicken gut microbiome revealed by metagenomics and culture.</title>
        <authorList>
            <person name="Gilroy R."/>
            <person name="Ravi A."/>
            <person name="Getino M."/>
            <person name="Pursley I."/>
            <person name="Horton D.L."/>
            <person name="Alikhan N.F."/>
            <person name="Baker D."/>
            <person name="Gharbi K."/>
            <person name="Hall N."/>
            <person name="Watson M."/>
            <person name="Adriaenssens E.M."/>
            <person name="Foster-Nyarko E."/>
            <person name="Jarju S."/>
            <person name="Secka A."/>
            <person name="Antonio M."/>
            <person name="Oren A."/>
            <person name="Chaudhuri R.R."/>
            <person name="La Ragione R."/>
            <person name="Hildebrand F."/>
            <person name="Pallen M.J."/>
        </authorList>
    </citation>
    <scope>NUCLEOTIDE SEQUENCE</scope>
    <source>
        <strain evidence="1">ChiBcec16-3735</strain>
    </source>
</reference>
<accession>A0A9D2FET1</accession>
<reference evidence="1" key="2">
    <citation type="submission" date="2021-04" db="EMBL/GenBank/DDBJ databases">
        <authorList>
            <person name="Gilroy R."/>
        </authorList>
    </citation>
    <scope>NUCLEOTIDE SEQUENCE</scope>
    <source>
        <strain evidence="1">ChiBcec16-3735</strain>
    </source>
</reference>
<sequence length="59" mass="6812">MTRKKDVEKEYGLPAGSLECLARTFLPGIQAFFEIEENQRAFEAWLARRPQDPKEEKAA</sequence>
<protein>
    <submittedName>
        <fullName evidence="1">Uncharacterized protein</fullName>
    </submittedName>
</protein>
<dbReference type="AlphaFoldDB" id="A0A9D2FET1"/>
<dbReference type="Proteomes" id="UP000824065">
    <property type="component" value="Unassembled WGS sequence"/>
</dbReference>
<organism evidence="1 2">
    <name type="scientific">Candidatus Faecalibacterium gallistercoris</name>
    <dbReference type="NCBI Taxonomy" id="2838579"/>
    <lineage>
        <taxon>Bacteria</taxon>
        <taxon>Bacillati</taxon>
        <taxon>Bacillota</taxon>
        <taxon>Clostridia</taxon>
        <taxon>Eubacteriales</taxon>
        <taxon>Oscillospiraceae</taxon>
        <taxon>Faecalibacterium</taxon>
    </lineage>
</organism>